<dbReference type="EMBL" id="UETC01000005">
    <property type="protein sequence ID" value="SSA46765.1"/>
    <property type="molecule type" value="Genomic_DNA"/>
</dbReference>
<dbReference type="Proteomes" id="UP000245839">
    <property type="component" value="Unassembled WGS sequence"/>
</dbReference>
<evidence type="ECO:0000313" key="2">
    <source>
        <dbReference type="EMBL" id="SSA46765.1"/>
    </source>
</evidence>
<sequence length="88" mass="9709">MPMRDKIRKVGDSSVVTLTAELLALLDAKDGDMPYVMHADDGKLNIELYHPEVAATLEAAEIVMGQNRTRAERSRELACVVPCPSRLD</sequence>
<gene>
    <name evidence="1" type="ORF">BCF38_105228</name>
    <name evidence="2" type="ORF">SAMN05421539_105228</name>
</gene>
<dbReference type="InterPro" id="IPR037914">
    <property type="entry name" value="SpoVT-AbrB_sf"/>
</dbReference>
<evidence type="ECO:0000313" key="3">
    <source>
        <dbReference type="Proteomes" id="UP000245839"/>
    </source>
</evidence>
<reference evidence="1 3" key="2">
    <citation type="submission" date="2018-03" db="EMBL/GenBank/DDBJ databases">
        <title>Genomic Encyclopedia of Archaeal and Bacterial Type Strains, Phase II (KMG-II): from individual species to whole genera.</title>
        <authorList>
            <person name="Goeker M."/>
        </authorList>
    </citation>
    <scope>NUCLEOTIDE SEQUENCE [LARGE SCALE GENOMIC DNA]</scope>
    <source>
        <strain evidence="1 3">DSM 25227</strain>
    </source>
</reference>
<name>A0A2Y9ARR6_9RHOB</name>
<evidence type="ECO:0000313" key="4">
    <source>
        <dbReference type="Proteomes" id="UP000251571"/>
    </source>
</evidence>
<evidence type="ECO:0000313" key="1">
    <source>
        <dbReference type="EMBL" id="PWJ18240.1"/>
    </source>
</evidence>
<protein>
    <submittedName>
        <fullName evidence="2">Uncharacterized protein</fullName>
    </submittedName>
</protein>
<reference evidence="2 4" key="1">
    <citation type="submission" date="2016-10" db="EMBL/GenBank/DDBJ databases">
        <authorList>
            <person name="Cai Z."/>
        </authorList>
    </citation>
    <scope>NUCLEOTIDE SEQUENCE [LARGE SCALE GENOMIC DNA]</scope>
    <source>
        <strain evidence="2 4">DSM 25227</strain>
    </source>
</reference>
<dbReference type="Proteomes" id="UP000251571">
    <property type="component" value="Unassembled WGS sequence"/>
</dbReference>
<accession>A0A2Y9ARR6</accession>
<dbReference type="SUPFAM" id="SSF89447">
    <property type="entry name" value="AbrB/MazE/MraZ-like"/>
    <property type="match status" value="1"/>
</dbReference>
<keyword evidence="3" id="KW-1185">Reference proteome</keyword>
<proteinExistence type="predicted"/>
<organism evidence="2 4">
    <name type="scientific">Jannaschia seohaensis</name>
    <dbReference type="NCBI Taxonomy" id="475081"/>
    <lineage>
        <taxon>Bacteria</taxon>
        <taxon>Pseudomonadati</taxon>
        <taxon>Pseudomonadota</taxon>
        <taxon>Alphaproteobacteria</taxon>
        <taxon>Rhodobacterales</taxon>
        <taxon>Roseobacteraceae</taxon>
        <taxon>Jannaschia</taxon>
    </lineage>
</organism>
<dbReference type="AlphaFoldDB" id="A0A2Y9ARR6"/>
<dbReference type="EMBL" id="QGDJ01000005">
    <property type="protein sequence ID" value="PWJ18240.1"/>
    <property type="molecule type" value="Genomic_DNA"/>
</dbReference>